<dbReference type="PANTHER" id="PTHR10933">
    <property type="entry name" value="IMMUNOGLOBULIN-BINDING PROTEIN 1"/>
    <property type="match status" value="1"/>
</dbReference>
<gene>
    <name evidence="1" type="ORF">BASA50_001336</name>
</gene>
<name>A0ABQ8EVE5_9FUNG</name>
<keyword evidence="2" id="KW-1185">Reference proteome</keyword>
<organism evidence="1 2">
    <name type="scientific">Batrachochytrium salamandrivorans</name>
    <dbReference type="NCBI Taxonomy" id="1357716"/>
    <lineage>
        <taxon>Eukaryota</taxon>
        <taxon>Fungi</taxon>
        <taxon>Fungi incertae sedis</taxon>
        <taxon>Chytridiomycota</taxon>
        <taxon>Chytridiomycota incertae sedis</taxon>
        <taxon>Chytridiomycetes</taxon>
        <taxon>Rhizophydiales</taxon>
        <taxon>Rhizophydiales incertae sedis</taxon>
        <taxon>Batrachochytrium</taxon>
    </lineage>
</organism>
<comment type="caution">
    <text evidence="1">The sequence shown here is derived from an EMBL/GenBank/DDBJ whole genome shotgun (WGS) entry which is preliminary data.</text>
</comment>
<dbReference type="Gene3D" id="1.25.40.540">
    <property type="entry name" value="TAP42-like family"/>
    <property type="match status" value="1"/>
</dbReference>
<dbReference type="Pfam" id="PF04177">
    <property type="entry name" value="TAP42"/>
    <property type="match status" value="1"/>
</dbReference>
<dbReference type="PANTHER" id="PTHR10933:SF9">
    <property type="entry name" value="IMMUNOGLOBULIN-BINDING PROTEIN 1"/>
    <property type="match status" value="1"/>
</dbReference>
<accession>A0ABQ8EVE5</accession>
<evidence type="ECO:0000313" key="2">
    <source>
        <dbReference type="Proteomes" id="UP001648503"/>
    </source>
</evidence>
<protein>
    <recommendedName>
        <fullName evidence="3">TAP42-like protein</fullName>
    </recommendedName>
</protein>
<sequence length="358" mass="40652">MITGTGTGISLQAQFQHAIGLYNKLDNSDLSCSDISFQTMAKETADLLLDCKHKVESLSMFSTNEILEDINTADLRFLLVNAYLGEVVLQILSQDRGVELTKAEGHFRNYLTQLEQYEILSKSDKQFLLSELGQITLTADLRRNEKTQRFKMEKELKGRLQMLTEQLRLKGAANSASGDNAGDLDGDDVEREIVMATVQLMVLKSIASLRMIKDEREMLEFAKKRREAQQTMMASGSVDTENRVEMAASRRRLADYTGPLMDTKGKPLRPFVVRSQRETVKEGVFRPGHNLPTMTIDEYLEREMERGNFLSGGTKRPEKYVAPDNDNDAIETEMYKARAFDEFKDDNPRGWGNRHNKG</sequence>
<reference evidence="1 2" key="1">
    <citation type="submission" date="2021-02" db="EMBL/GenBank/DDBJ databases">
        <title>Variation within the Batrachochytrium salamandrivorans European outbreak.</title>
        <authorList>
            <person name="Kelly M."/>
            <person name="Pasmans F."/>
            <person name="Shea T.P."/>
            <person name="Munoz J.F."/>
            <person name="Carranza S."/>
            <person name="Cuomo C.A."/>
            <person name="Martel A."/>
        </authorList>
    </citation>
    <scope>NUCLEOTIDE SEQUENCE [LARGE SCALE GENOMIC DNA]</scope>
    <source>
        <strain evidence="1 2">AMFP18/2</strain>
    </source>
</reference>
<evidence type="ECO:0000313" key="1">
    <source>
        <dbReference type="EMBL" id="KAH6587203.1"/>
    </source>
</evidence>
<dbReference type="EMBL" id="JAFCIX010000567">
    <property type="protein sequence ID" value="KAH6587203.1"/>
    <property type="molecule type" value="Genomic_DNA"/>
</dbReference>
<dbReference type="Proteomes" id="UP001648503">
    <property type="component" value="Unassembled WGS sequence"/>
</dbReference>
<evidence type="ECO:0008006" key="3">
    <source>
        <dbReference type="Google" id="ProtNLM"/>
    </source>
</evidence>
<proteinExistence type="predicted"/>
<dbReference type="InterPro" id="IPR007304">
    <property type="entry name" value="TAP46-like"/>
</dbReference>
<dbReference type="InterPro" id="IPR038511">
    <property type="entry name" value="TAP42/TAP46-like_sf"/>
</dbReference>